<evidence type="ECO:0000256" key="1">
    <source>
        <dbReference type="ARBA" id="ARBA00004924"/>
    </source>
</evidence>
<dbReference type="Gene3D" id="3.40.50.12780">
    <property type="entry name" value="N-terminal domain of ligase-like"/>
    <property type="match status" value="1"/>
</dbReference>
<dbReference type="InterPro" id="IPR020845">
    <property type="entry name" value="AMP-binding_CS"/>
</dbReference>
<gene>
    <name evidence="6" type="ORF">BKA16_001172</name>
</gene>
<proteinExistence type="predicted"/>
<dbReference type="InterPro" id="IPR000873">
    <property type="entry name" value="AMP-dep_synth/lig_dom"/>
</dbReference>
<dbReference type="GO" id="GO:0043041">
    <property type="term" value="P:amino acid activation for nonribosomal peptide biosynthetic process"/>
    <property type="evidence" value="ECO:0007669"/>
    <property type="project" value="TreeGrafter"/>
</dbReference>
<dbReference type="InterPro" id="IPR045851">
    <property type="entry name" value="AMP-bd_C_sf"/>
</dbReference>
<feature type="domain" description="AMP-dependent synthetase/ligase" evidence="3">
    <location>
        <begin position="458"/>
        <end position="780"/>
    </location>
</feature>
<dbReference type="PANTHER" id="PTHR45527:SF10">
    <property type="entry name" value="PYOCHELIN SYNTHASE PCHF"/>
    <property type="match status" value="1"/>
</dbReference>
<dbReference type="Gene3D" id="3.30.559.10">
    <property type="entry name" value="Chloramphenicol acetyltransferase-like domain"/>
    <property type="match status" value="1"/>
</dbReference>
<reference evidence="6 7" key="1">
    <citation type="submission" date="2020-08" db="EMBL/GenBank/DDBJ databases">
        <title>Sequencing the genomes of 1000 actinobacteria strains.</title>
        <authorList>
            <person name="Klenk H.-P."/>
        </authorList>
    </citation>
    <scope>NUCLEOTIDE SEQUENCE [LARGE SCALE GENOMIC DNA]</scope>
    <source>
        <strain evidence="6 7">DSM 45298</strain>
    </source>
</reference>
<dbReference type="GO" id="GO:0005737">
    <property type="term" value="C:cytoplasm"/>
    <property type="evidence" value="ECO:0007669"/>
    <property type="project" value="TreeGrafter"/>
</dbReference>
<protein>
    <submittedName>
        <fullName evidence="6">Amino acid adenylation domain-containing protein</fullName>
    </submittedName>
</protein>
<comment type="pathway">
    <text evidence="1">Siderophore biosynthesis.</text>
</comment>
<dbReference type="GO" id="GO:0031177">
    <property type="term" value="F:phosphopantetheine binding"/>
    <property type="evidence" value="ECO:0007669"/>
    <property type="project" value="TreeGrafter"/>
</dbReference>
<dbReference type="Pfam" id="PF13193">
    <property type="entry name" value="AMP-binding_C"/>
    <property type="match status" value="1"/>
</dbReference>
<feature type="domain" description="AMP-binding enzyme C-terminal" evidence="5">
    <location>
        <begin position="839"/>
        <end position="916"/>
    </location>
</feature>
<evidence type="ECO:0000313" key="7">
    <source>
        <dbReference type="Proteomes" id="UP000551501"/>
    </source>
</evidence>
<dbReference type="Pfam" id="PF00668">
    <property type="entry name" value="Condensation"/>
    <property type="match status" value="1"/>
</dbReference>
<dbReference type="InterPro" id="IPR042099">
    <property type="entry name" value="ANL_N_sf"/>
</dbReference>
<dbReference type="InterPro" id="IPR023213">
    <property type="entry name" value="CAT-like_dom_sf"/>
</dbReference>
<dbReference type="PROSITE" id="PS00455">
    <property type="entry name" value="AMP_BINDING"/>
    <property type="match status" value="1"/>
</dbReference>
<dbReference type="GO" id="GO:0044550">
    <property type="term" value="P:secondary metabolite biosynthetic process"/>
    <property type="evidence" value="ECO:0007669"/>
    <property type="project" value="TreeGrafter"/>
</dbReference>
<evidence type="ECO:0000259" key="4">
    <source>
        <dbReference type="Pfam" id="PF00668"/>
    </source>
</evidence>
<dbReference type="PANTHER" id="PTHR45527">
    <property type="entry name" value="NONRIBOSOMAL PEPTIDE SYNTHETASE"/>
    <property type="match status" value="1"/>
</dbReference>
<dbReference type="GO" id="GO:0008610">
    <property type="term" value="P:lipid biosynthetic process"/>
    <property type="evidence" value="ECO:0007669"/>
    <property type="project" value="UniProtKB-ARBA"/>
</dbReference>
<evidence type="ECO:0000259" key="5">
    <source>
        <dbReference type="Pfam" id="PF13193"/>
    </source>
</evidence>
<keyword evidence="2" id="KW-0436">Ligase</keyword>
<dbReference type="Gene3D" id="3.30.300.30">
    <property type="match status" value="1"/>
</dbReference>
<dbReference type="SUPFAM" id="SSF52777">
    <property type="entry name" value="CoA-dependent acyltransferases"/>
    <property type="match status" value="2"/>
</dbReference>
<keyword evidence="7" id="KW-1185">Reference proteome</keyword>
<dbReference type="Pfam" id="PF00501">
    <property type="entry name" value="AMP-binding"/>
    <property type="match status" value="1"/>
</dbReference>
<dbReference type="Gene3D" id="3.30.559.30">
    <property type="entry name" value="Nonribosomal peptide synthetase, condensation domain"/>
    <property type="match status" value="1"/>
</dbReference>
<dbReference type="GO" id="GO:0016874">
    <property type="term" value="F:ligase activity"/>
    <property type="evidence" value="ECO:0007669"/>
    <property type="project" value="UniProtKB-KW"/>
</dbReference>
<dbReference type="SUPFAM" id="SSF56801">
    <property type="entry name" value="Acetyl-CoA synthetase-like"/>
    <property type="match status" value="1"/>
</dbReference>
<dbReference type="EMBL" id="JACIFP010000001">
    <property type="protein sequence ID" value="MBB4134620.1"/>
    <property type="molecule type" value="Genomic_DNA"/>
</dbReference>
<dbReference type="InterPro" id="IPR001242">
    <property type="entry name" value="Condensation_dom"/>
</dbReference>
<evidence type="ECO:0000313" key="6">
    <source>
        <dbReference type="EMBL" id="MBB4134620.1"/>
    </source>
</evidence>
<name>A0A840F2V8_9ACTN</name>
<feature type="domain" description="Condensation" evidence="4">
    <location>
        <begin position="41"/>
        <end position="417"/>
    </location>
</feature>
<dbReference type="UniPathway" id="UPA00011"/>
<comment type="caution">
    <text evidence="6">The sequence shown here is derived from an EMBL/GenBank/DDBJ whole genome shotgun (WGS) entry which is preliminary data.</text>
</comment>
<dbReference type="AlphaFoldDB" id="A0A840F2V8"/>
<evidence type="ECO:0000259" key="3">
    <source>
        <dbReference type="Pfam" id="PF00501"/>
    </source>
</evidence>
<sequence>MTGRNERVALTALQRAYLAGRSAELPLGGRAMREFRAYDGLSDASRVRGVVDAVVARHEALRLHIDPDRAQQWVGDAPAVALREIDLTLVSPVEQARRLHSVRQAMLGPETSDRAPVEVAIVDRGDGVSVLLSVDSLIIDGAGVNRVLADAAALYAAAPGAEPDLPPIESDLIGELRNVPSETSTDREYWSARAETLGPVPSLPWSAPLASIDRSPYSRVGITIDGSTRNAARAAGSQRKLFENTVVFAAVTESLRRWSGGTGFRIGVPIGSTGAAGRPVGPFSDFVIVDVPDGPTFGERSRGLQRSVLAALSHRTVSGTTVARQVLAADRTAAVVCPVTFTNGLSWPASPDLPGERIRLSEHLTATPQVALDLRVSVADSGGLYLHADFATDAISETVVRGVLRTAADLLEAMADEATWSRGEPVDIDQSVLTSPDTAPPYRDEIRTMLWRNLFQDPPAGVAIVCGGRRIDYPTLAHMVTDAMSVLRADGVRAGDRVTVEMGKGVEQIVTVLACLLMRAVYIPLDPTAPERRREAIVAAVRPRRRVTEGLTGGREGAPTIRFEPSAADDAQYILFTSGSTGAPKGVVVRRDSVEAMMRSSLDRWRIGADDVLFGVSALHHDMSVVDSLAPFQVGATLVLPTHEQRRDAVAWAEAVAAERVTVWISVPAMMDMLLHCAAAGQLGTLRRAVLGGDWVTGELVDRLRTAAPDCGITSVGGPTETTVWNIWHDVVPQGPGPVPYGSPLPGNAYQVVDDHGRPVPPGVVGRMRCTGIAVADGYLVAGDAVPPGFGTTVGADGLAQRSFLTSDIGRYRPDGVIEFLGRADGFVKVRGVRIEPGEVEKELLSHSAVARAVVSAVRADPADSFGETALGCLYVAANGSDPAELRAHLERRLPSSHVPTVWRRVDDVPLTPNGKPDRDSVEHILRTSVEGADTDPLVWLTAAALNRVRPDDEVPVDAATEIPMHWLARGGLAAVVRQMSELTGGVPVDPAALAGADTVGGVVAALRSGPSASELVAAAELAREIEQLTDDEVDARLG</sequence>
<accession>A0A840F2V8</accession>
<dbReference type="RefSeq" id="WP_183369768.1">
    <property type="nucleotide sequence ID" value="NZ_BAABHL010000049.1"/>
</dbReference>
<organism evidence="6 7">
    <name type="scientific">Gordonia humi</name>
    <dbReference type="NCBI Taxonomy" id="686429"/>
    <lineage>
        <taxon>Bacteria</taxon>
        <taxon>Bacillati</taxon>
        <taxon>Actinomycetota</taxon>
        <taxon>Actinomycetes</taxon>
        <taxon>Mycobacteriales</taxon>
        <taxon>Gordoniaceae</taxon>
        <taxon>Gordonia</taxon>
    </lineage>
</organism>
<evidence type="ECO:0000256" key="2">
    <source>
        <dbReference type="ARBA" id="ARBA00022598"/>
    </source>
</evidence>
<dbReference type="Proteomes" id="UP000551501">
    <property type="component" value="Unassembled WGS sequence"/>
</dbReference>
<dbReference type="InterPro" id="IPR025110">
    <property type="entry name" value="AMP-bd_C"/>
</dbReference>